<dbReference type="InterPro" id="IPR051407">
    <property type="entry name" value="Bact_OM_lipoprot/Surf_antigen"/>
</dbReference>
<dbReference type="PANTHER" id="PTHR35603:SF2">
    <property type="entry name" value="OUTER MEMBRANE LIPOPROTEIN"/>
    <property type="match status" value="1"/>
</dbReference>
<evidence type="ECO:0000256" key="1">
    <source>
        <dbReference type="ARBA" id="ARBA00004370"/>
    </source>
</evidence>
<comment type="subcellular location">
    <subcellularLocation>
        <location evidence="1">Membrane</location>
    </subcellularLocation>
</comment>
<feature type="region of interest" description="Disordered" evidence="5">
    <location>
        <begin position="344"/>
        <end position="367"/>
    </location>
</feature>
<comment type="caution">
    <text evidence="8">The sequence shown here is derived from an EMBL/GenBank/DDBJ whole genome shotgun (WGS) entry which is preliminary data.</text>
</comment>
<keyword evidence="3" id="KW-0677">Repeat</keyword>
<dbReference type="Pfam" id="PF05433">
    <property type="entry name" value="Rick_17kDa_Anti"/>
    <property type="match status" value="1"/>
</dbReference>
<proteinExistence type="inferred from homology"/>
<reference evidence="8 9" key="2">
    <citation type="submission" date="2018-12" db="EMBL/GenBank/DDBJ databases">
        <title>Rhizobacter gummiphilus sp. nov., a rubber-degrading bacterium isolated from the soil of a botanical garden in Japan.</title>
        <authorList>
            <person name="Shunsuke S.S."/>
        </authorList>
    </citation>
    <scope>NUCLEOTIDE SEQUENCE [LARGE SCALE GENOMIC DNA]</scope>
    <source>
        <strain evidence="8 9">S-16</strain>
    </source>
</reference>
<organism evidence="8 9">
    <name type="scientific">Piscinibacter terrae</name>
    <dbReference type="NCBI Taxonomy" id="2496871"/>
    <lineage>
        <taxon>Bacteria</taxon>
        <taxon>Pseudomonadati</taxon>
        <taxon>Pseudomonadota</taxon>
        <taxon>Betaproteobacteria</taxon>
        <taxon>Burkholderiales</taxon>
        <taxon>Sphaerotilaceae</taxon>
        <taxon>Piscinibacter</taxon>
    </lineage>
</organism>
<keyword evidence="6" id="KW-0732">Signal</keyword>
<gene>
    <name evidence="8" type="ORF">DZC73_05610</name>
</gene>
<dbReference type="InterPro" id="IPR001064">
    <property type="entry name" value="Beta/gamma_crystallin"/>
</dbReference>
<evidence type="ECO:0000256" key="5">
    <source>
        <dbReference type="SAM" id="MobiDB-lite"/>
    </source>
</evidence>
<sequence>MKILHTAFAVLATALAAQASAQVTFYEHDNFGGRAFTTQEPVFNFRDYGFNDRASSVVVTGRPWEVCEHAEFKGRCMVLRPGSYPSLSAMDMNDRLSSTRPYVPERPNPGSFAPHPMPGQIIFYEHNDFQGRAFATEQDVPSFAQFGFNNRASSVVVLGERWEACEHRDFTGLCVILRPGRYPNLGAMGLNDKLSSVRAVPSAARYDDARYAPRPVPVYDWRRRPEERVYEVNVSSVRAVYAAPQQRCWVEREQVVRERRSEPNVGGAVVGGLIGGILGHQIGGGTGRDIATVGGVVAGAAIGANAGRDSGQVTSTQNVQRCAAVPAQGRPEYWDVTYNFRGTEHHMQTSTPPGATVTVNESGEPRL</sequence>
<feature type="domain" description="Beta/gamma crystallin 'Greek key'" evidence="7">
    <location>
        <begin position="21"/>
        <end position="61"/>
    </location>
</feature>
<dbReference type="EMBL" id="QUSW01000001">
    <property type="protein sequence ID" value="RQP26484.1"/>
    <property type="molecule type" value="Genomic_DNA"/>
</dbReference>
<reference evidence="8 9" key="1">
    <citation type="submission" date="2018-08" db="EMBL/GenBank/DDBJ databases">
        <authorList>
            <person name="Khan S.A."/>
            <person name="Jeon C.O."/>
            <person name="Chun B.H."/>
            <person name="Jeong S.E."/>
        </authorList>
    </citation>
    <scope>NUCLEOTIDE SEQUENCE [LARGE SCALE GENOMIC DNA]</scope>
    <source>
        <strain evidence="8 9">S-16</strain>
    </source>
</reference>
<dbReference type="Pfam" id="PF00030">
    <property type="entry name" value="Crystall"/>
    <property type="match status" value="2"/>
</dbReference>
<evidence type="ECO:0000313" key="8">
    <source>
        <dbReference type="EMBL" id="RQP26484.1"/>
    </source>
</evidence>
<evidence type="ECO:0000256" key="2">
    <source>
        <dbReference type="ARBA" id="ARBA00009646"/>
    </source>
</evidence>
<evidence type="ECO:0000256" key="3">
    <source>
        <dbReference type="ARBA" id="ARBA00022737"/>
    </source>
</evidence>
<dbReference type="Gene3D" id="2.60.20.10">
    <property type="entry name" value="Crystallins"/>
    <property type="match status" value="2"/>
</dbReference>
<feature type="compositionally biased region" description="Polar residues" evidence="5">
    <location>
        <begin position="348"/>
        <end position="361"/>
    </location>
</feature>
<dbReference type="AlphaFoldDB" id="A0A3N7HVY6"/>
<protein>
    <submittedName>
        <fullName evidence="8">Glycine zipper 2TM domain-containing protein</fullName>
    </submittedName>
</protein>
<dbReference type="RefSeq" id="WP_124539170.1">
    <property type="nucleotide sequence ID" value="NZ_QUSW01000001.1"/>
</dbReference>
<dbReference type="PROSITE" id="PS50915">
    <property type="entry name" value="CRYSTALLIN_BETA_GAMMA"/>
    <property type="match status" value="2"/>
</dbReference>
<dbReference type="GO" id="GO:0019867">
    <property type="term" value="C:outer membrane"/>
    <property type="evidence" value="ECO:0007669"/>
    <property type="project" value="InterPro"/>
</dbReference>
<dbReference type="SMART" id="SM00247">
    <property type="entry name" value="XTALbg"/>
    <property type="match status" value="2"/>
</dbReference>
<dbReference type="InterPro" id="IPR008816">
    <property type="entry name" value="Gly_zipper_2TM_dom"/>
</dbReference>
<feature type="signal peptide" evidence="6">
    <location>
        <begin position="1"/>
        <end position="21"/>
    </location>
</feature>
<evidence type="ECO:0000313" key="9">
    <source>
        <dbReference type="Proteomes" id="UP000267464"/>
    </source>
</evidence>
<dbReference type="Proteomes" id="UP000267464">
    <property type="component" value="Unassembled WGS sequence"/>
</dbReference>
<accession>A0A3N7HVY6</accession>
<dbReference type="InterPro" id="IPR011024">
    <property type="entry name" value="G_crystallin-like"/>
</dbReference>
<evidence type="ECO:0000259" key="7">
    <source>
        <dbReference type="PROSITE" id="PS50915"/>
    </source>
</evidence>
<comment type="similarity">
    <text evidence="2">Belongs to the beta/gamma-crystallin family.</text>
</comment>
<dbReference type="PANTHER" id="PTHR35603">
    <property type="match status" value="1"/>
</dbReference>
<name>A0A3N7HVY6_9BURK</name>
<keyword evidence="4" id="KW-0472">Membrane</keyword>
<dbReference type="SUPFAM" id="SSF49695">
    <property type="entry name" value="gamma-Crystallin-like"/>
    <property type="match status" value="1"/>
</dbReference>
<evidence type="ECO:0000256" key="4">
    <source>
        <dbReference type="ARBA" id="ARBA00023136"/>
    </source>
</evidence>
<feature type="domain" description="Beta/gamma crystallin 'Greek key'" evidence="7">
    <location>
        <begin position="119"/>
        <end position="159"/>
    </location>
</feature>
<dbReference type="OrthoDB" id="9150808at2"/>
<feature type="chain" id="PRO_5018258198" evidence="6">
    <location>
        <begin position="22"/>
        <end position="367"/>
    </location>
</feature>
<keyword evidence="9" id="KW-1185">Reference proteome</keyword>
<evidence type="ECO:0000256" key="6">
    <source>
        <dbReference type="SAM" id="SignalP"/>
    </source>
</evidence>